<accession>A0A1L3LZ46</accession>
<dbReference type="Gene3D" id="3.40.1640.10">
    <property type="entry name" value="PSTPO5379-like"/>
    <property type="match status" value="1"/>
</dbReference>
<dbReference type="EC" id="4.2.1.-" evidence="3"/>
<reference evidence="4 5" key="1">
    <citation type="submission" date="2015-10" db="EMBL/GenBank/DDBJ databases">
        <title>Genomic differences between typical nodule nitrogen-fixing rhizobial strains and those coming from bean seeds.</title>
        <authorList>
            <person name="Peralta H."/>
            <person name="Aguilar-Vera A."/>
            <person name="Diaz R."/>
            <person name="Mora Y."/>
            <person name="Martinez-Batallar G."/>
            <person name="Salazar E."/>
            <person name="Vargas-Lagunas C."/>
            <person name="Encarnacion S."/>
            <person name="Girard L."/>
            <person name="Mora J."/>
        </authorList>
    </citation>
    <scope>NUCLEOTIDE SEQUENCE [LARGE SCALE GENOMIC DNA]</scope>
    <source>
        <strain evidence="4 5">CFNEI 73</strain>
        <plasmid evidence="4 5">C</plasmid>
    </source>
</reference>
<dbReference type="PIRSF" id="PIRSF029755">
    <property type="entry name" value="UCP029755"/>
    <property type="match status" value="1"/>
</dbReference>
<organism evidence="4 5">
    <name type="scientific">Sinorhizobium americanum</name>
    <dbReference type="NCBI Taxonomy" id="194963"/>
    <lineage>
        <taxon>Bacteria</taxon>
        <taxon>Pseudomonadati</taxon>
        <taxon>Pseudomonadota</taxon>
        <taxon>Alphaproteobacteria</taxon>
        <taxon>Hyphomicrobiales</taxon>
        <taxon>Rhizobiaceae</taxon>
        <taxon>Sinorhizobium/Ensifer group</taxon>
        <taxon>Sinorhizobium</taxon>
    </lineage>
</organism>
<dbReference type="RefSeq" id="WP_064255170.1">
    <property type="nucleotide sequence ID" value="NZ_CP013110.1"/>
</dbReference>
<dbReference type="InterPro" id="IPR009906">
    <property type="entry name" value="D-Glu_cyclase"/>
</dbReference>
<protein>
    <recommendedName>
        <fullName evidence="3">Putative hydro-lyase SAMCFNEI73_pC1589</fullName>
        <ecNumber evidence="3">4.2.1.-</ecNumber>
    </recommendedName>
</protein>
<evidence type="ECO:0000313" key="4">
    <source>
        <dbReference type="EMBL" id="APG95293.1"/>
    </source>
</evidence>
<evidence type="ECO:0000256" key="3">
    <source>
        <dbReference type="HAMAP-Rule" id="MF_01830"/>
    </source>
</evidence>
<proteinExistence type="inferred from homology"/>
<evidence type="ECO:0000256" key="2">
    <source>
        <dbReference type="ARBA" id="ARBA00023239"/>
    </source>
</evidence>
<geneLocation type="plasmid" evidence="4 5">
    <name>C</name>
</geneLocation>
<dbReference type="NCBIfam" id="NF003969">
    <property type="entry name" value="PRK05463.1"/>
    <property type="match status" value="1"/>
</dbReference>
<dbReference type="InterPro" id="IPR038021">
    <property type="entry name" value="Putative_hydro-lyase"/>
</dbReference>
<dbReference type="SUPFAM" id="SSF160920">
    <property type="entry name" value="PSTPO5379-like"/>
    <property type="match status" value="1"/>
</dbReference>
<dbReference type="PANTHER" id="PTHR32022:SF10">
    <property type="entry name" value="D-GLUTAMATE CYCLASE, MITOCHONDRIAL"/>
    <property type="match status" value="1"/>
</dbReference>
<dbReference type="KEGG" id="same:SAMCFNEI73_pC1589"/>
<dbReference type="FunFam" id="3.30.2040.10:FF:000001">
    <property type="entry name" value="D-glutamate cyclase, mitochondrial"/>
    <property type="match status" value="1"/>
</dbReference>
<dbReference type="PANTHER" id="PTHR32022">
    <property type="entry name" value="D-GLUTAMATE CYCLASE, MITOCHONDRIAL"/>
    <property type="match status" value="1"/>
</dbReference>
<keyword evidence="4" id="KW-0614">Plasmid</keyword>
<keyword evidence="2 3" id="KW-0456">Lyase</keyword>
<dbReference type="Pfam" id="PF07286">
    <property type="entry name" value="D-Glu_cyclase"/>
    <property type="match status" value="1"/>
</dbReference>
<gene>
    <name evidence="4" type="ORF">SAMCFNEI73_pC1589</name>
</gene>
<evidence type="ECO:0000256" key="1">
    <source>
        <dbReference type="ARBA" id="ARBA00007896"/>
    </source>
</evidence>
<dbReference type="Gene3D" id="3.30.2040.10">
    <property type="entry name" value="PSTPO5379-like domain"/>
    <property type="match status" value="1"/>
</dbReference>
<dbReference type="AlphaFoldDB" id="A0A1L3LZ46"/>
<dbReference type="InterPro" id="IPR016938">
    <property type="entry name" value="UPF0317"/>
</dbReference>
<keyword evidence="5" id="KW-1185">Reference proteome</keyword>
<evidence type="ECO:0000313" key="5">
    <source>
        <dbReference type="Proteomes" id="UP000182306"/>
    </source>
</evidence>
<comment type="similarity">
    <text evidence="1 3">Belongs to the D-glutamate cyclase family.</text>
</comment>
<name>A0A1L3LZ46_9HYPH</name>
<sequence>MSTESVAAKASMSASEVRQMIREGSLRVPTTGFAEGFMQANLVILPERHASDFRLFCERNAKSCPLLGIGKPGDPGLPELGSIDIRTDVARYRVYRSGEHTETIANLSDIWRDDLVTFALGCSFSFESAILRAGIDIRHISANRNVAMYATNLPTNPAGPFAGSMVVSMRAFRPADAIQAIILSDRYPLAHGAPVHIGDPADIGIKDISRPDYGDPPVIEPGDILGFWACGVTPQLALQQAKLDLAITHEPGFMLVTDLPADLAGPPGKEAPRN</sequence>
<dbReference type="OrthoDB" id="149585at2"/>
<dbReference type="GO" id="GO:0016829">
    <property type="term" value="F:lyase activity"/>
    <property type="evidence" value="ECO:0007669"/>
    <property type="project" value="UniProtKB-KW"/>
</dbReference>
<dbReference type="HAMAP" id="MF_01830">
    <property type="entry name" value="Hydro_lyase"/>
    <property type="match status" value="1"/>
</dbReference>
<dbReference type="EMBL" id="CP013110">
    <property type="protein sequence ID" value="APG95293.1"/>
    <property type="molecule type" value="Genomic_DNA"/>
</dbReference>
<dbReference type="Proteomes" id="UP000182306">
    <property type="component" value="Plasmid C"/>
</dbReference>